<dbReference type="Pfam" id="PF14223">
    <property type="entry name" value="Retrotran_gag_2"/>
    <property type="match status" value="1"/>
</dbReference>
<comment type="caution">
    <text evidence="2">The sequence shown here is derived from an EMBL/GenBank/DDBJ whole genome shotgun (WGS) entry which is preliminary data.</text>
</comment>
<protein>
    <submittedName>
        <fullName evidence="2">Retrovirus-related Pol polyprotein from transposon TNT 1-94</fullName>
    </submittedName>
</protein>
<evidence type="ECO:0000256" key="1">
    <source>
        <dbReference type="SAM" id="MobiDB-lite"/>
    </source>
</evidence>
<sequence>MTRAKFDIEKFDDTGDFGLWRVKMGALLIQHGCEAALEVLPADMEAQVKVELKRKTHSAVILCLSNKVLREVTGATTVARVWSKLETLYMTKSLANKLYLKKKLYTFYMPFGRNIFEYINVFKKIVVDLPNIEVKFEDEDLALLLLTSLPASYEHFVDTLLYRRESLTLEDMMATLNSKEIKERSKAKGMMRNCLKNNRKKSTGYIKKDDHPTSSGSTYEDSENAMGQVYCWVTTGSVISEVLVRATFQNQCLKLVASRDKKYNMARDSDDALVCCIENMVEDHIMDTSASFHAT</sequence>
<accession>A0A699II76</accession>
<evidence type="ECO:0000313" key="2">
    <source>
        <dbReference type="EMBL" id="GEZ63565.1"/>
    </source>
</evidence>
<dbReference type="EMBL" id="BKCJ010303522">
    <property type="protein sequence ID" value="GEZ63565.1"/>
    <property type="molecule type" value="Genomic_DNA"/>
</dbReference>
<feature type="region of interest" description="Disordered" evidence="1">
    <location>
        <begin position="202"/>
        <end position="221"/>
    </location>
</feature>
<dbReference type="PANTHER" id="PTHR47481">
    <property type="match status" value="1"/>
</dbReference>
<proteinExistence type="predicted"/>
<reference evidence="2" key="1">
    <citation type="journal article" date="2019" name="Sci. Rep.">
        <title>Draft genome of Tanacetum cinerariifolium, the natural source of mosquito coil.</title>
        <authorList>
            <person name="Yamashiro T."/>
            <person name="Shiraishi A."/>
            <person name="Satake H."/>
            <person name="Nakayama K."/>
        </authorList>
    </citation>
    <scope>NUCLEOTIDE SEQUENCE</scope>
</reference>
<dbReference type="AlphaFoldDB" id="A0A699II76"/>
<gene>
    <name evidence="2" type="ORF">Tci_535538</name>
</gene>
<name>A0A699II76_TANCI</name>
<dbReference type="PANTHER" id="PTHR47481:SF7">
    <property type="entry name" value="CCHC-TYPE DOMAIN-CONTAINING PROTEIN"/>
    <property type="match status" value="1"/>
</dbReference>
<organism evidence="2">
    <name type="scientific">Tanacetum cinerariifolium</name>
    <name type="common">Dalmatian daisy</name>
    <name type="synonym">Chrysanthemum cinerariifolium</name>
    <dbReference type="NCBI Taxonomy" id="118510"/>
    <lineage>
        <taxon>Eukaryota</taxon>
        <taxon>Viridiplantae</taxon>
        <taxon>Streptophyta</taxon>
        <taxon>Embryophyta</taxon>
        <taxon>Tracheophyta</taxon>
        <taxon>Spermatophyta</taxon>
        <taxon>Magnoliopsida</taxon>
        <taxon>eudicotyledons</taxon>
        <taxon>Gunneridae</taxon>
        <taxon>Pentapetalae</taxon>
        <taxon>asterids</taxon>
        <taxon>campanulids</taxon>
        <taxon>Asterales</taxon>
        <taxon>Asteraceae</taxon>
        <taxon>Asteroideae</taxon>
        <taxon>Anthemideae</taxon>
        <taxon>Anthemidinae</taxon>
        <taxon>Tanacetum</taxon>
    </lineage>
</organism>